<dbReference type="InterPro" id="IPR014582">
    <property type="entry name" value="UCP033535_lipo"/>
</dbReference>
<dbReference type="AlphaFoldDB" id="A6VKQ7"/>
<sequence>MFSCQHLKSSLLIVLTSLAVAGCEVVELDSAGKPIIPMSAEEAASLANMDPKDVVTKMWTDIVQDAQKAPISLESLENKKENDKSYFVRFSGVVEQVEVKSKFITVSVNTGNEIIPIQVGSMIKGNAIRDASSLLSFDQFKNQIQYSKLAKELNKSAVQNLVKLDDSSVGKKVDVLSALTIKGDNIQNVVPLDIKIVE</sequence>
<protein>
    <submittedName>
        <fullName evidence="2">Putative lipoprotein</fullName>
    </submittedName>
</protein>
<gene>
    <name evidence="2" type="ordered locus">Asuc_0174</name>
</gene>
<dbReference type="PIRSF" id="PIRSF033535">
    <property type="entry name" value="UCP033535_plp"/>
    <property type="match status" value="1"/>
</dbReference>
<feature type="chain" id="PRO_5002704080" evidence="1">
    <location>
        <begin position="22"/>
        <end position="198"/>
    </location>
</feature>
<keyword evidence="1" id="KW-0732">Signal</keyword>
<dbReference type="InterPro" id="IPR036215">
    <property type="entry name" value="TM0957-like_sf"/>
</dbReference>
<dbReference type="EMBL" id="CP000746">
    <property type="protein sequence ID" value="ABR73554.1"/>
    <property type="molecule type" value="Genomic_DNA"/>
</dbReference>
<evidence type="ECO:0000313" key="2">
    <source>
        <dbReference type="EMBL" id="ABR73554.1"/>
    </source>
</evidence>
<dbReference type="eggNOG" id="COG5618">
    <property type="taxonomic scope" value="Bacteria"/>
</dbReference>
<evidence type="ECO:0000313" key="3">
    <source>
        <dbReference type="Proteomes" id="UP000001114"/>
    </source>
</evidence>
<dbReference type="KEGG" id="asu:Asuc_0174"/>
<dbReference type="SUPFAM" id="SSF141318">
    <property type="entry name" value="TM0957-like"/>
    <property type="match status" value="1"/>
</dbReference>
<proteinExistence type="predicted"/>
<name>A6VKQ7_ACTSZ</name>
<organism evidence="2 3">
    <name type="scientific">Actinobacillus succinogenes (strain ATCC 55618 / DSM 22257 / CCUG 43843 / 130Z)</name>
    <dbReference type="NCBI Taxonomy" id="339671"/>
    <lineage>
        <taxon>Bacteria</taxon>
        <taxon>Pseudomonadati</taxon>
        <taxon>Pseudomonadota</taxon>
        <taxon>Gammaproteobacteria</taxon>
        <taxon>Pasteurellales</taxon>
        <taxon>Pasteurellaceae</taxon>
        <taxon>Actinobacillus</taxon>
    </lineage>
</organism>
<evidence type="ECO:0000256" key="1">
    <source>
        <dbReference type="SAM" id="SignalP"/>
    </source>
</evidence>
<accession>A6VKQ7</accession>
<dbReference type="STRING" id="339671.Asuc_0174"/>
<feature type="signal peptide" evidence="1">
    <location>
        <begin position="1"/>
        <end position="21"/>
    </location>
</feature>
<dbReference type="Proteomes" id="UP000001114">
    <property type="component" value="Chromosome"/>
</dbReference>
<dbReference type="Pfam" id="PF10054">
    <property type="entry name" value="DUF2291"/>
    <property type="match status" value="1"/>
</dbReference>
<reference evidence="3" key="1">
    <citation type="journal article" date="2010" name="BMC Genomics">
        <title>A genomic perspective on the potential of Actinobacillus succinogenes for industrial succinate production.</title>
        <authorList>
            <person name="McKinlay J.B."/>
            <person name="Laivenieks M."/>
            <person name="Schindler B.D."/>
            <person name="McKinlay A.A."/>
            <person name="Siddaramappa S."/>
            <person name="Challacombe J.F."/>
            <person name="Lowry S.R."/>
            <person name="Clum A."/>
            <person name="Lapidus A.L."/>
            <person name="Burkhart K.B."/>
            <person name="Harkins V."/>
            <person name="Vieille C."/>
        </authorList>
    </citation>
    <scope>NUCLEOTIDE SEQUENCE [LARGE SCALE GENOMIC DNA]</scope>
    <source>
        <strain evidence="3">ATCC 55618 / DSM 22257 / CCUG 43843 / 130Z</strain>
    </source>
</reference>
<keyword evidence="2" id="KW-0449">Lipoprotein</keyword>
<dbReference type="OrthoDB" id="156515at2"/>
<dbReference type="RefSeq" id="WP_011978830.1">
    <property type="nucleotide sequence ID" value="NC_009655.1"/>
</dbReference>
<dbReference type="HOGENOM" id="CLU_076022_1_0_6"/>
<keyword evidence="3" id="KW-1185">Reference proteome</keyword>